<name>Q6IH82_DROME</name>
<dbReference type="EMBL" id="BK003534">
    <property type="protein sequence ID" value="DAA03733.1"/>
    <property type="molecule type" value="Genomic_DNA"/>
</dbReference>
<dbReference type="AlphaFoldDB" id="Q6IH82"/>
<sequence>MADKLQSRLTFKWSARMPGDHEYSSGRDAASNVKPVSTGNVGQQLAKEDVYKDEYSCQMAAEGK</sequence>
<proteinExistence type="predicted"/>
<evidence type="ECO:0000256" key="1">
    <source>
        <dbReference type="SAM" id="MobiDB-lite"/>
    </source>
</evidence>
<feature type="compositionally biased region" description="Polar residues" evidence="1">
    <location>
        <begin position="34"/>
        <end position="43"/>
    </location>
</feature>
<feature type="region of interest" description="Disordered" evidence="1">
    <location>
        <begin position="17"/>
        <end position="45"/>
    </location>
</feature>
<protein>
    <submittedName>
        <fullName evidence="2">HDC03028</fullName>
    </submittedName>
</protein>
<reference evidence="2" key="1">
    <citation type="journal article" date="2003" name="Genome Biol.">
        <title>An integrated gene annotation and transcriptional profiling approach towards the full gene content of the Drosophila genome.</title>
        <authorList>
            <person name="Hild M."/>
            <person name="Beckmann B."/>
            <person name="Haas S.A."/>
            <person name="Koch B."/>
            <person name="Solovyev V."/>
            <person name="Busold C."/>
            <person name="Fellenberg K."/>
            <person name="Boutros M."/>
            <person name="Vingron M."/>
            <person name="Sauer F."/>
            <person name="Hoheisel J.D."/>
            <person name="Paro R."/>
        </authorList>
    </citation>
    <scope>NUCLEOTIDE SEQUENCE</scope>
</reference>
<organism evidence="2">
    <name type="scientific">Drosophila melanogaster</name>
    <name type="common">Fruit fly</name>
    <dbReference type="NCBI Taxonomy" id="7227"/>
    <lineage>
        <taxon>Eukaryota</taxon>
        <taxon>Metazoa</taxon>
        <taxon>Ecdysozoa</taxon>
        <taxon>Arthropoda</taxon>
        <taxon>Hexapoda</taxon>
        <taxon>Insecta</taxon>
        <taxon>Pterygota</taxon>
        <taxon>Neoptera</taxon>
        <taxon>Endopterygota</taxon>
        <taxon>Diptera</taxon>
        <taxon>Brachycera</taxon>
        <taxon>Muscomorpha</taxon>
        <taxon>Ephydroidea</taxon>
        <taxon>Drosophilidae</taxon>
        <taxon>Drosophila</taxon>
        <taxon>Sophophora</taxon>
    </lineage>
</organism>
<gene>
    <name evidence="2" type="ORF">HDC03028</name>
</gene>
<accession>Q6IH82</accession>
<evidence type="ECO:0000313" key="2">
    <source>
        <dbReference type="EMBL" id="DAA03733.1"/>
    </source>
</evidence>